<feature type="transmembrane region" description="Helical" evidence="1">
    <location>
        <begin position="29"/>
        <end position="48"/>
    </location>
</feature>
<proteinExistence type="predicted"/>
<dbReference type="AlphaFoldDB" id="A0A0H4QKA9"/>
<keyword evidence="3" id="KW-1185">Reference proteome</keyword>
<evidence type="ECO:0000313" key="3">
    <source>
        <dbReference type="Proteomes" id="UP000036106"/>
    </source>
</evidence>
<dbReference type="RefSeq" id="WP_048704241.1">
    <property type="nucleotide sequence ID" value="NZ_CP012034.1"/>
</dbReference>
<evidence type="ECO:0000256" key="1">
    <source>
        <dbReference type="SAM" id="Phobius"/>
    </source>
</evidence>
<dbReference type="OrthoDB" id="2274703at2"/>
<dbReference type="PANTHER" id="PTHR40076">
    <property type="entry name" value="MEMBRANE PROTEIN-RELATED"/>
    <property type="match status" value="1"/>
</dbReference>
<dbReference type="PANTHER" id="PTHR40076:SF1">
    <property type="entry name" value="MEMBRANE PROTEIN"/>
    <property type="match status" value="1"/>
</dbReference>
<feature type="transmembrane region" description="Helical" evidence="1">
    <location>
        <begin position="165"/>
        <end position="184"/>
    </location>
</feature>
<dbReference type="KEGG" id="lgn:ABM34_05980"/>
<reference evidence="3" key="1">
    <citation type="submission" date="2015-07" db="EMBL/GenBank/DDBJ databases">
        <title>Lactobacillus ginsenosidimutans/EMML 3141/ whole genome sequencing.</title>
        <authorList>
            <person name="Kim M.K."/>
            <person name="Im W.-T."/>
            <person name="Srinivasan S."/>
            <person name="Lee J.-J."/>
        </authorList>
    </citation>
    <scope>NUCLEOTIDE SEQUENCE [LARGE SCALE GENOMIC DNA]</scope>
    <source>
        <strain evidence="3">EMML 3041</strain>
    </source>
</reference>
<feature type="transmembrane region" description="Helical" evidence="1">
    <location>
        <begin position="99"/>
        <end position="120"/>
    </location>
</feature>
<keyword evidence="1" id="KW-0812">Transmembrane</keyword>
<organism evidence="2 3">
    <name type="scientific">Companilactobacillus ginsenosidimutans</name>
    <dbReference type="NCBI Taxonomy" id="1007676"/>
    <lineage>
        <taxon>Bacteria</taxon>
        <taxon>Bacillati</taxon>
        <taxon>Bacillota</taxon>
        <taxon>Bacilli</taxon>
        <taxon>Lactobacillales</taxon>
        <taxon>Lactobacillaceae</taxon>
        <taxon>Companilactobacillus</taxon>
    </lineage>
</organism>
<protein>
    <submittedName>
        <fullName evidence="2">Membrane protein</fullName>
    </submittedName>
</protein>
<accession>A0A0H4QKA9</accession>
<dbReference type="Pfam" id="PF06161">
    <property type="entry name" value="DUF975"/>
    <property type="match status" value="1"/>
</dbReference>
<dbReference type="PATRIC" id="fig|1007676.4.peg.1185"/>
<name>A0A0H4QKA9_9LACO</name>
<keyword evidence="1" id="KW-0472">Membrane</keyword>
<dbReference type="Proteomes" id="UP000036106">
    <property type="component" value="Chromosome"/>
</dbReference>
<keyword evidence="1" id="KW-1133">Transmembrane helix</keyword>
<feature type="transmembrane region" description="Helical" evidence="1">
    <location>
        <begin position="141"/>
        <end position="159"/>
    </location>
</feature>
<dbReference type="STRING" id="1007676.ABM34_05980"/>
<dbReference type="EMBL" id="CP012034">
    <property type="protein sequence ID" value="AKP67128.1"/>
    <property type="molecule type" value="Genomic_DNA"/>
</dbReference>
<gene>
    <name evidence="2" type="ORF">ABM34_05980</name>
</gene>
<evidence type="ECO:0000313" key="2">
    <source>
        <dbReference type="EMBL" id="AKP67128.1"/>
    </source>
</evidence>
<dbReference type="InterPro" id="IPR010380">
    <property type="entry name" value="DUF975"/>
</dbReference>
<sequence length="272" mass="31291">MNNANLKRISASEVNREARQLLFKNFKEMIVLNIVPIILRIVGMFFLVKMYTSWLSGLGISLANPQEASKKMTEISQNIVSNPSSATKYSINITPQTSILIFAVGLFFFLICVGIGYSMLDKYRNKDYQIKTIADQFQVFSGRYFFAIIFLALLFNIMVEAGAAIYLIPGIWFLLMFSQSFYIYKDDTEKQDKVGFRQVFSAFARSSLLVRGYKWTLLVIFIEFFLWEILNLITREILSVVLHPYEQSVLAVFYDKVSKAKLSQVQEQQNAA</sequence>